<dbReference type="InterPro" id="IPR011538">
    <property type="entry name" value="Nuo51_FMN-bd"/>
</dbReference>
<comment type="subcellular location">
    <subcellularLocation>
        <location evidence="8">Cell inner membrane</location>
        <topology evidence="8">Peripheral membrane protein</topology>
    </subcellularLocation>
</comment>
<evidence type="ECO:0000313" key="10">
    <source>
        <dbReference type="EMBL" id="ADO81808.1"/>
    </source>
</evidence>
<sequence length="436" mass="47470">MKLFTFRGGVHPPENKAQTENKEIEVFSVSKTLYVPMLQHIGAPLEPNVKVGDRVLKGQKIADSEAFVSSPVHSPVSGVVKKIEVMPFPLSGKVKTVVIENDEKEEWAELTKIQNLEKATKEELLAMVREKGIVGVGGACFPTHIKLNPPKDVAIDVLLLNGAECEPYLNSDNRLMIEEPHKIVEGIKIINKILGISRAVVGIEDNKTEAIEKMTKACEGTGIEVAMLKTQYPQGGEKQLIKAVLDRDVPSGGLPSAVGVVVQNTGTAGAIYEGLVEGKPLIEKIVTVSGKAVERPSNLKVRIGTMFSEILDYAGTNRESMDKLVMGGPMMGMAQHTENVPVVKGTSGLLALTKEETNPYKPKSCILCGKCVKACPINLLPNMYAKLARFKQWEEMGKNHLMDCIECGSCSYICPANRPLTEAIKIGKAKLRTMKK</sequence>
<dbReference type="PANTHER" id="PTHR43034:SF2">
    <property type="entry name" value="ION-TRANSLOCATING OXIDOREDUCTASE COMPLEX SUBUNIT C"/>
    <property type="match status" value="1"/>
</dbReference>
<dbReference type="SUPFAM" id="SSF46548">
    <property type="entry name" value="alpha-helical ferredoxin"/>
    <property type="match status" value="1"/>
</dbReference>
<dbReference type="EC" id="7.-.-.-" evidence="8"/>
<comment type="function">
    <text evidence="8">Part of a membrane-bound complex that couples electron transfer with translocation of ions across the membrane.</text>
</comment>
<feature type="binding site" evidence="8">
    <location>
        <position position="368"/>
    </location>
    <ligand>
        <name>[4Fe-4S] cluster</name>
        <dbReference type="ChEBI" id="CHEBI:49883"/>
        <label>1</label>
    </ligand>
</feature>
<name>E3H649_ILYPC</name>
<accession>E3H649</accession>
<keyword evidence="8" id="KW-0472">Membrane</keyword>
<dbReference type="Proteomes" id="UP000006875">
    <property type="component" value="Chromosome"/>
</dbReference>
<keyword evidence="8" id="KW-1278">Translocase</keyword>
<feature type="binding site" evidence="8">
    <location>
        <position position="371"/>
    </location>
    <ligand>
        <name>[4Fe-4S] cluster</name>
        <dbReference type="ChEBI" id="CHEBI:49883"/>
        <label>1</label>
    </ligand>
</feature>
<evidence type="ECO:0000256" key="8">
    <source>
        <dbReference type="HAMAP-Rule" id="MF_00461"/>
    </source>
</evidence>
<keyword evidence="1 8" id="KW-0813">Transport</keyword>
<dbReference type="InterPro" id="IPR037225">
    <property type="entry name" value="Nuo51_FMN-bd_sf"/>
</dbReference>
<dbReference type="Pfam" id="PF10531">
    <property type="entry name" value="SLBB"/>
    <property type="match status" value="1"/>
</dbReference>
<dbReference type="HAMAP" id="MF_00461">
    <property type="entry name" value="RsxC_RnfC"/>
    <property type="match status" value="1"/>
</dbReference>
<keyword evidence="2 8" id="KW-0004">4Fe-4S</keyword>
<dbReference type="InterPro" id="IPR010208">
    <property type="entry name" value="Ion_transpt_RnfC/RsxC"/>
</dbReference>
<feature type="domain" description="4Fe-4S ferredoxin-type" evidence="9">
    <location>
        <begin position="394"/>
        <end position="424"/>
    </location>
</feature>
<feature type="binding site" evidence="8">
    <location>
        <position position="375"/>
    </location>
    <ligand>
        <name>[4Fe-4S] cluster</name>
        <dbReference type="ChEBI" id="CHEBI:49883"/>
        <label>2</label>
    </ligand>
</feature>
<evidence type="ECO:0000256" key="3">
    <source>
        <dbReference type="ARBA" id="ARBA00022723"/>
    </source>
</evidence>
<comment type="similarity">
    <text evidence="8">Belongs to the 4Fe4S bacterial-type ferredoxin family. RnfC subfamily.</text>
</comment>
<dbReference type="eggNOG" id="COG4656">
    <property type="taxonomic scope" value="Bacteria"/>
</dbReference>
<keyword evidence="3 8" id="KW-0479">Metal-binding</keyword>
<evidence type="ECO:0000256" key="7">
    <source>
        <dbReference type="ARBA" id="ARBA00023014"/>
    </source>
</evidence>
<keyword evidence="7 8" id="KW-0411">Iron-sulfur</keyword>
<comment type="subunit">
    <text evidence="8">The complex is composed of six subunits: RnfA, RnfB, RnfC, RnfD, RnfE and RnfG.</text>
</comment>
<dbReference type="InterPro" id="IPR017900">
    <property type="entry name" value="4Fe4S_Fe_S_CS"/>
</dbReference>
<keyword evidence="4 8" id="KW-0677">Repeat</keyword>
<dbReference type="KEGG" id="ipo:Ilyop_0018"/>
<dbReference type="PANTHER" id="PTHR43034">
    <property type="entry name" value="ION-TRANSLOCATING OXIDOREDUCTASE COMPLEX SUBUNIT C"/>
    <property type="match status" value="1"/>
</dbReference>
<feature type="domain" description="4Fe-4S ferredoxin-type" evidence="9">
    <location>
        <begin position="353"/>
        <end position="386"/>
    </location>
</feature>
<gene>
    <name evidence="8" type="primary">rnfC</name>
    <name evidence="10" type="ordered locus">Ilyop_0018</name>
</gene>
<evidence type="ECO:0000313" key="11">
    <source>
        <dbReference type="Proteomes" id="UP000006875"/>
    </source>
</evidence>
<dbReference type="InterPro" id="IPR017896">
    <property type="entry name" value="4Fe4S_Fe-S-bd"/>
</dbReference>
<keyword evidence="11" id="KW-1185">Reference proteome</keyword>
<dbReference type="InterPro" id="IPR026902">
    <property type="entry name" value="RnfC_N"/>
</dbReference>
<dbReference type="HOGENOM" id="CLU_010808_6_0_0"/>
<dbReference type="GO" id="GO:0051539">
    <property type="term" value="F:4 iron, 4 sulfur cluster binding"/>
    <property type="evidence" value="ECO:0007669"/>
    <property type="project" value="UniProtKB-KW"/>
</dbReference>
<dbReference type="NCBIfam" id="NF003454">
    <property type="entry name" value="PRK05035.1"/>
    <property type="match status" value="1"/>
</dbReference>
<keyword evidence="5 8" id="KW-0249">Electron transport</keyword>
<proteinExistence type="inferred from homology"/>
<protein>
    <recommendedName>
        <fullName evidence="8">Ion-translocating oxidoreductase complex subunit C</fullName>
        <ecNumber evidence="8">7.-.-.-</ecNumber>
    </recommendedName>
    <alternativeName>
        <fullName evidence="8">Rnf electron transport complex subunit C</fullName>
    </alternativeName>
</protein>
<dbReference type="Pfam" id="PF13375">
    <property type="entry name" value="RnfC_N"/>
    <property type="match status" value="1"/>
</dbReference>
<organism evidence="10 11">
    <name type="scientific">Ilyobacter polytropus (strain ATCC 51220 / DSM 2926 / LMG 16218 / CuHBu1)</name>
    <dbReference type="NCBI Taxonomy" id="572544"/>
    <lineage>
        <taxon>Bacteria</taxon>
        <taxon>Fusobacteriati</taxon>
        <taxon>Fusobacteriota</taxon>
        <taxon>Fusobacteriia</taxon>
        <taxon>Fusobacteriales</taxon>
        <taxon>Fusobacteriaceae</taxon>
        <taxon>Ilyobacter</taxon>
    </lineage>
</organism>
<feature type="binding site" evidence="8">
    <location>
        <position position="404"/>
    </location>
    <ligand>
        <name>[4Fe-4S] cluster</name>
        <dbReference type="ChEBI" id="CHEBI:49883"/>
        <label>2</label>
    </ligand>
</feature>
<dbReference type="PROSITE" id="PS00198">
    <property type="entry name" value="4FE4S_FER_1"/>
    <property type="match status" value="2"/>
</dbReference>
<keyword evidence="6 8" id="KW-0408">Iron</keyword>
<dbReference type="Pfam" id="PF01512">
    <property type="entry name" value="Complex1_51K"/>
    <property type="match status" value="1"/>
</dbReference>
<dbReference type="GO" id="GO:0005886">
    <property type="term" value="C:plasma membrane"/>
    <property type="evidence" value="ECO:0007669"/>
    <property type="project" value="UniProtKB-SubCell"/>
</dbReference>
<feature type="binding site" evidence="8">
    <location>
        <position position="407"/>
    </location>
    <ligand>
        <name>[4Fe-4S] cluster</name>
        <dbReference type="ChEBI" id="CHEBI:49883"/>
        <label>2</label>
    </ligand>
</feature>
<dbReference type="InterPro" id="IPR019554">
    <property type="entry name" value="Soluble_ligand-bd"/>
</dbReference>
<keyword evidence="8" id="KW-0997">Cell inner membrane</keyword>
<dbReference type="SUPFAM" id="SSF142019">
    <property type="entry name" value="Nqo1 FMN-binding domain-like"/>
    <property type="match status" value="1"/>
</dbReference>
<dbReference type="GO" id="GO:0009055">
    <property type="term" value="F:electron transfer activity"/>
    <property type="evidence" value="ECO:0007669"/>
    <property type="project" value="InterPro"/>
</dbReference>
<evidence type="ECO:0000256" key="4">
    <source>
        <dbReference type="ARBA" id="ARBA00022737"/>
    </source>
</evidence>
<dbReference type="EMBL" id="CP002281">
    <property type="protein sequence ID" value="ADO81808.1"/>
    <property type="molecule type" value="Genomic_DNA"/>
</dbReference>
<evidence type="ECO:0000256" key="5">
    <source>
        <dbReference type="ARBA" id="ARBA00022982"/>
    </source>
</evidence>
<dbReference type="RefSeq" id="WP_013386480.1">
    <property type="nucleotide sequence ID" value="NC_014632.1"/>
</dbReference>
<dbReference type="AlphaFoldDB" id="E3H649"/>
<feature type="binding site" evidence="8">
    <location>
        <position position="410"/>
    </location>
    <ligand>
        <name>[4Fe-4S] cluster</name>
        <dbReference type="ChEBI" id="CHEBI:49883"/>
        <label>2</label>
    </ligand>
</feature>
<dbReference type="GO" id="GO:0046872">
    <property type="term" value="F:metal ion binding"/>
    <property type="evidence" value="ECO:0007669"/>
    <property type="project" value="UniProtKB-KW"/>
</dbReference>
<dbReference type="GO" id="GO:0022900">
    <property type="term" value="P:electron transport chain"/>
    <property type="evidence" value="ECO:0007669"/>
    <property type="project" value="UniProtKB-UniRule"/>
</dbReference>
<dbReference type="Gene3D" id="3.40.50.11540">
    <property type="entry name" value="NADH-ubiquinone oxidoreductase 51kDa subunit"/>
    <property type="match status" value="1"/>
</dbReference>
<keyword evidence="8" id="KW-1003">Cell membrane</keyword>
<feature type="binding site" evidence="8">
    <location>
        <position position="414"/>
    </location>
    <ligand>
        <name>[4Fe-4S] cluster</name>
        <dbReference type="ChEBI" id="CHEBI:49883"/>
        <label>1</label>
    </ligand>
</feature>
<evidence type="ECO:0000259" key="9">
    <source>
        <dbReference type="PROSITE" id="PS51379"/>
    </source>
</evidence>
<comment type="cofactor">
    <cofactor evidence="8">
        <name>[4Fe-4S] cluster</name>
        <dbReference type="ChEBI" id="CHEBI:49883"/>
    </cofactor>
    <text evidence="8">Binds 2 [4Fe-4S] clusters per subunit.</text>
</comment>
<dbReference type="PROSITE" id="PS51379">
    <property type="entry name" value="4FE4S_FER_2"/>
    <property type="match status" value="2"/>
</dbReference>
<dbReference type="OrthoDB" id="9767754at2"/>
<dbReference type="NCBIfam" id="TIGR01945">
    <property type="entry name" value="rnfC"/>
    <property type="match status" value="1"/>
</dbReference>
<evidence type="ECO:0000256" key="6">
    <source>
        <dbReference type="ARBA" id="ARBA00023004"/>
    </source>
</evidence>
<dbReference type="Gene3D" id="2.40.50.100">
    <property type="match status" value="1"/>
</dbReference>
<reference evidence="10 11" key="1">
    <citation type="journal article" date="2010" name="Stand. Genomic Sci.">
        <title>Complete genome sequence of Ilyobacter polytropus type strain (CuHbu1).</title>
        <authorList>
            <person name="Sikorski J."/>
            <person name="Chertkov O."/>
            <person name="Lapidus A."/>
            <person name="Nolan M."/>
            <person name="Lucas S."/>
            <person name="Del Rio T.G."/>
            <person name="Tice H."/>
            <person name="Cheng J.F."/>
            <person name="Tapia R."/>
            <person name="Han C."/>
            <person name="Goodwin L."/>
            <person name="Pitluck S."/>
            <person name="Liolios K."/>
            <person name="Ivanova N."/>
            <person name="Mavromatis K."/>
            <person name="Mikhailova N."/>
            <person name="Pati A."/>
            <person name="Chen A."/>
            <person name="Palaniappan K."/>
            <person name="Land M."/>
            <person name="Hauser L."/>
            <person name="Chang Y.J."/>
            <person name="Jeffries C.D."/>
            <person name="Brambilla E."/>
            <person name="Yasawong M."/>
            <person name="Rohde M."/>
            <person name="Pukall R."/>
            <person name="Spring S."/>
            <person name="Goker M."/>
            <person name="Woyke T."/>
            <person name="Bristow J."/>
            <person name="Eisen J.A."/>
            <person name="Markowitz V."/>
            <person name="Hugenholtz P."/>
            <person name="Kyrpides N.C."/>
            <person name="Klenk H.P."/>
        </authorList>
    </citation>
    <scope>NUCLEOTIDE SEQUENCE [LARGE SCALE GENOMIC DNA]</scope>
    <source>
        <strain evidence="11">ATCC 51220 / DSM 2926 / LMG 16218 / CuHBu1</strain>
    </source>
</reference>
<feature type="binding site" evidence="8">
    <location>
        <position position="365"/>
    </location>
    <ligand>
        <name>[4Fe-4S] cluster</name>
        <dbReference type="ChEBI" id="CHEBI:49883"/>
        <label>1</label>
    </ligand>
</feature>
<evidence type="ECO:0000256" key="2">
    <source>
        <dbReference type="ARBA" id="ARBA00022485"/>
    </source>
</evidence>
<evidence type="ECO:0000256" key="1">
    <source>
        <dbReference type="ARBA" id="ARBA00022448"/>
    </source>
</evidence>
<dbReference type="Gene3D" id="3.30.70.20">
    <property type="match status" value="1"/>
</dbReference>
<dbReference type="Pfam" id="PF12838">
    <property type="entry name" value="Fer4_7"/>
    <property type="match status" value="1"/>
</dbReference>
<dbReference type="STRING" id="572544.Ilyop_0018"/>